<feature type="chain" id="PRO_5047105538" description="Nucleoside phosphorylase domain-containing protein" evidence="1">
    <location>
        <begin position="25"/>
        <end position="264"/>
    </location>
</feature>
<protein>
    <recommendedName>
        <fullName evidence="4">Nucleoside phosphorylase domain-containing protein</fullName>
    </recommendedName>
</protein>
<proteinExistence type="predicted"/>
<comment type="caution">
    <text evidence="2">The sequence shown here is derived from an EMBL/GenBank/DDBJ whole genome shotgun (WGS) entry which is preliminary data.</text>
</comment>
<keyword evidence="1" id="KW-0732">Signal</keyword>
<dbReference type="Proteomes" id="UP001589608">
    <property type="component" value="Unassembled WGS sequence"/>
</dbReference>
<evidence type="ECO:0000313" key="3">
    <source>
        <dbReference type="Proteomes" id="UP001589608"/>
    </source>
</evidence>
<dbReference type="SUPFAM" id="SSF53167">
    <property type="entry name" value="Purine and uridine phosphorylases"/>
    <property type="match status" value="1"/>
</dbReference>
<accession>A0ABV5M0G2</accession>
<name>A0ABV5M0G2_9ACTN</name>
<feature type="signal peptide" evidence="1">
    <location>
        <begin position="1"/>
        <end position="24"/>
    </location>
</feature>
<dbReference type="EMBL" id="JBHMCA010000014">
    <property type="protein sequence ID" value="MFB9442332.1"/>
    <property type="molecule type" value="Genomic_DNA"/>
</dbReference>
<dbReference type="Gene3D" id="3.40.50.1580">
    <property type="entry name" value="Nucleoside phosphorylase domain"/>
    <property type="match status" value="1"/>
</dbReference>
<reference evidence="2 3" key="1">
    <citation type="submission" date="2024-09" db="EMBL/GenBank/DDBJ databases">
        <authorList>
            <person name="Sun Q."/>
            <person name="Mori K."/>
        </authorList>
    </citation>
    <scope>NUCLEOTIDE SEQUENCE [LARGE SCALE GENOMIC DNA]</scope>
    <source>
        <strain evidence="2 3">JCM 3307</strain>
    </source>
</reference>
<dbReference type="RefSeq" id="WP_223101049.1">
    <property type="nucleotide sequence ID" value="NZ_CP061913.1"/>
</dbReference>
<dbReference type="PANTHER" id="PTHR46832">
    <property type="entry name" value="5'-METHYLTHIOADENOSINE/S-ADENOSYLHOMOCYSTEINE NUCLEOSIDASE"/>
    <property type="match status" value="1"/>
</dbReference>
<sequence length="264" mass="27666">MPPTFAVFRRAGAAIQSATASMFAAVSAPVPATGTNRLLVLATSQPEHRAVADAIGVTRNGDCRHPALRLGRVADVDVLLSGDGSGFADRPALVSGLLRAARPDTVVLTGPCFGPIGPEQRTGDVLVPTELRLLRPRWTDGWRAPNRRVMPSATLLSACRAAVDDWQGTQVHFGPAVSGSMDSDSLTFRACLISEHPDALAGEPNDGQIVAAAARALPRWLVMRSVCDWGTDGTGRSRAHAAANVAGFLVHVVRSGGLTDARTP</sequence>
<evidence type="ECO:0008006" key="4">
    <source>
        <dbReference type="Google" id="ProtNLM"/>
    </source>
</evidence>
<keyword evidence="3" id="KW-1185">Reference proteome</keyword>
<evidence type="ECO:0000313" key="2">
    <source>
        <dbReference type="EMBL" id="MFB9442332.1"/>
    </source>
</evidence>
<gene>
    <name evidence="2" type="ORF">ACFFTR_04425</name>
</gene>
<dbReference type="InterPro" id="IPR035994">
    <property type="entry name" value="Nucleoside_phosphorylase_sf"/>
</dbReference>
<organism evidence="2 3">
    <name type="scientific">Dactylosporangium vinaceum</name>
    <dbReference type="NCBI Taxonomy" id="53362"/>
    <lineage>
        <taxon>Bacteria</taxon>
        <taxon>Bacillati</taxon>
        <taxon>Actinomycetota</taxon>
        <taxon>Actinomycetes</taxon>
        <taxon>Micromonosporales</taxon>
        <taxon>Micromonosporaceae</taxon>
        <taxon>Dactylosporangium</taxon>
    </lineage>
</organism>
<evidence type="ECO:0000256" key="1">
    <source>
        <dbReference type="SAM" id="SignalP"/>
    </source>
</evidence>
<dbReference type="PANTHER" id="PTHR46832:SF1">
    <property type="entry name" value="5'-METHYLTHIOADENOSINE_S-ADENOSYLHOMOCYSTEINE NUCLEOSIDASE"/>
    <property type="match status" value="1"/>
</dbReference>